<reference evidence="4 5" key="1">
    <citation type="submission" date="2013-02" db="EMBL/GenBank/DDBJ databases">
        <title>The complete genome sequence of Corynebacterium callunae DSM 20147.</title>
        <authorList>
            <person name="Ruckert C."/>
            <person name="Albersmeier A."/>
            <person name="Kalinowski J."/>
        </authorList>
    </citation>
    <scope>NUCLEOTIDE SEQUENCE [LARGE SCALE GENOMIC DNA]</scope>
    <source>
        <strain evidence="4 5">DSM 20147</strain>
    </source>
</reference>
<dbReference type="InterPro" id="IPR038718">
    <property type="entry name" value="SNF2-like_sf"/>
</dbReference>
<dbReference type="Gene3D" id="3.40.50.10810">
    <property type="entry name" value="Tandem AAA-ATPase domain"/>
    <property type="match status" value="1"/>
</dbReference>
<dbReference type="Pfam" id="PF00176">
    <property type="entry name" value="SNF2-rel_dom"/>
    <property type="match status" value="1"/>
</dbReference>
<dbReference type="OrthoDB" id="9760715at2"/>
<organism evidence="4 5">
    <name type="scientific">Corynebacterium callunae DSM 20147</name>
    <dbReference type="NCBI Taxonomy" id="1121353"/>
    <lineage>
        <taxon>Bacteria</taxon>
        <taxon>Bacillati</taxon>
        <taxon>Actinomycetota</taxon>
        <taxon>Actinomycetes</taxon>
        <taxon>Mycobacteriales</taxon>
        <taxon>Corynebacteriaceae</taxon>
        <taxon>Corynebacterium</taxon>
    </lineage>
</organism>
<dbReference type="InterPro" id="IPR014001">
    <property type="entry name" value="Helicase_ATP-bd"/>
</dbReference>
<dbReference type="Pfam" id="PF00271">
    <property type="entry name" value="Helicase_C"/>
    <property type="match status" value="1"/>
</dbReference>
<dbReference type="CDD" id="cd17919">
    <property type="entry name" value="DEXHc_Snf"/>
    <property type="match status" value="1"/>
</dbReference>
<keyword evidence="4" id="KW-0347">Helicase</keyword>
<gene>
    <name evidence="4" type="ORF">H924_07760</name>
</gene>
<dbReference type="Gene3D" id="3.40.50.300">
    <property type="entry name" value="P-loop containing nucleotide triphosphate hydrolases"/>
    <property type="match status" value="1"/>
</dbReference>
<evidence type="ECO:0000313" key="4">
    <source>
        <dbReference type="EMBL" id="AGG66994.1"/>
    </source>
</evidence>
<dbReference type="PATRIC" id="fig|1121353.3.peg.1582"/>
<feature type="domain" description="Helicase ATP-binding" evidence="2">
    <location>
        <begin position="462"/>
        <end position="619"/>
    </location>
</feature>
<dbReference type="InterPro" id="IPR027417">
    <property type="entry name" value="P-loop_NTPase"/>
</dbReference>
<dbReference type="EMBL" id="CP004354">
    <property type="protein sequence ID" value="AGG66994.1"/>
    <property type="molecule type" value="Genomic_DNA"/>
</dbReference>
<dbReference type="eggNOG" id="COG0553">
    <property type="taxonomic scope" value="Bacteria"/>
</dbReference>
<dbReference type="CDD" id="cd18793">
    <property type="entry name" value="SF2_C_SNF"/>
    <property type="match status" value="1"/>
</dbReference>
<dbReference type="SMART" id="SM00487">
    <property type="entry name" value="DEXDc"/>
    <property type="match status" value="1"/>
</dbReference>
<dbReference type="RefSeq" id="WP_015651425.1">
    <property type="nucleotide sequence ID" value="NC_020506.1"/>
</dbReference>
<dbReference type="PROSITE" id="PS51192">
    <property type="entry name" value="HELICASE_ATP_BIND_1"/>
    <property type="match status" value="1"/>
</dbReference>
<evidence type="ECO:0000256" key="1">
    <source>
        <dbReference type="ARBA" id="ARBA00022801"/>
    </source>
</evidence>
<sequence length="880" mass="96645">MDTAQISNLLGRAQQALNTAQSASQLHRLLQTQGQVSVQSPTTFGDVESAVHLFAPTAVNWPVNFYIQLFLDGLGAPEKLSSYVASVAVIPGLQQQVRAGQGGLLKRLFSPSAVQAGDQAAFDLMVKLDETDPVGREVGRLLEVADLARERQQKGVELFPGVHGLGEHYLESARAALATSLGLSDPAFQQWDGQSLVQARRVVQRYAQDPNSEFRLYGEAKRCLEELNRRRVQILMAELPVDALRTATDHRLRFGSLDSIRVSTVADVLRADVSLLTTVSGIGEQTAQRMKAAAQTLETEALNRQTTFIGTEPSPPAMELIKILSKFGQAETLSPDERARRARVIDYVQNITPSAQPYIVVGSGADRGVRIWEQFSSDLDWVNANPNLFYPQSITEPAADVWEDYLARPAHYQALLSNLLGRDFEADEELLDADTLKRIRELKLDTTHIKDLHLRGYQSYGARFALVREKVLIGDDMGLGKTVQAISVAAHLVATKNDFRVLVVVPASVIVNWVRECRRFSDLPVFVAHGDAKTEALSAWSKSNGIMVCTYDGARSMDIPAPGLIIADEAHLIKNPATKRSQALAQLVKDAEYALLMTGTPLENRVGEFINLINYIQPDLIVPGMSTMGAEDFRRRIAPAYLRRNQADVLDELPERTDSIDWIELTPADRAAYEAEVAAGNWMGMRRVAMISPPEQGVSAKMARIQELLEEAEEHGRKALIFTFFLDVLDELEKHLGARVVGRISGEVPALKRQELVDELSQAPAGSALIAQISAGGVGLNIQAASLCIICEPQVKPTIEQQAVARVHRMGQTATVQVHRLIGDETADERMLEILAGKKEIFDVYARLSESAEVPDAVDITESQLAASIIDAERARLGIT</sequence>
<dbReference type="InterPro" id="IPR001650">
    <property type="entry name" value="Helicase_C-like"/>
</dbReference>
<dbReference type="PROSITE" id="PS51194">
    <property type="entry name" value="HELICASE_CTER"/>
    <property type="match status" value="1"/>
</dbReference>
<dbReference type="GO" id="GO:0004386">
    <property type="term" value="F:helicase activity"/>
    <property type="evidence" value="ECO:0007669"/>
    <property type="project" value="UniProtKB-KW"/>
</dbReference>
<dbReference type="SUPFAM" id="SSF52540">
    <property type="entry name" value="P-loop containing nucleoside triphosphate hydrolases"/>
    <property type="match status" value="2"/>
</dbReference>
<dbReference type="HOGENOM" id="CLU_000315_17_4_11"/>
<evidence type="ECO:0000313" key="5">
    <source>
        <dbReference type="Proteomes" id="UP000011760"/>
    </source>
</evidence>
<keyword evidence="1" id="KW-0378">Hydrolase</keyword>
<name>M1ULM3_9CORY</name>
<dbReference type="GO" id="GO:0016787">
    <property type="term" value="F:hydrolase activity"/>
    <property type="evidence" value="ECO:0007669"/>
    <property type="project" value="UniProtKB-KW"/>
</dbReference>
<dbReference type="InterPro" id="IPR049730">
    <property type="entry name" value="SNF2/RAD54-like_C"/>
</dbReference>
<evidence type="ECO:0000259" key="2">
    <source>
        <dbReference type="PROSITE" id="PS51192"/>
    </source>
</evidence>
<dbReference type="Pfam" id="PF14520">
    <property type="entry name" value="HHH_5"/>
    <property type="match status" value="1"/>
</dbReference>
<feature type="domain" description="Helicase C-terminal" evidence="3">
    <location>
        <begin position="704"/>
        <end position="850"/>
    </location>
</feature>
<dbReference type="KEGG" id="ccn:H924_07760"/>
<dbReference type="SMART" id="SM00490">
    <property type="entry name" value="HELICc"/>
    <property type="match status" value="1"/>
</dbReference>
<dbReference type="PANTHER" id="PTHR10799">
    <property type="entry name" value="SNF2/RAD54 HELICASE FAMILY"/>
    <property type="match status" value="1"/>
</dbReference>
<dbReference type="GO" id="GO:0005524">
    <property type="term" value="F:ATP binding"/>
    <property type="evidence" value="ECO:0007669"/>
    <property type="project" value="InterPro"/>
</dbReference>
<keyword evidence="5" id="KW-1185">Reference proteome</keyword>
<keyword evidence="4" id="KW-0547">Nucleotide-binding</keyword>
<protein>
    <submittedName>
        <fullName evidence="4">SNF2 family DNA/RNA helicase</fullName>
    </submittedName>
</protein>
<accession>M1ULM3</accession>
<keyword evidence="4" id="KW-0067">ATP-binding</keyword>
<evidence type="ECO:0000259" key="3">
    <source>
        <dbReference type="PROSITE" id="PS51194"/>
    </source>
</evidence>
<proteinExistence type="predicted"/>
<dbReference type="Proteomes" id="UP000011760">
    <property type="component" value="Chromosome"/>
</dbReference>
<dbReference type="InterPro" id="IPR000330">
    <property type="entry name" value="SNF2_N"/>
</dbReference>
<dbReference type="AlphaFoldDB" id="M1ULM3"/>
<dbReference type="STRING" id="1121353.H924_07760"/>